<evidence type="ECO:0000313" key="2">
    <source>
        <dbReference type="Proteomes" id="UP000198575"/>
    </source>
</evidence>
<keyword evidence="2" id="KW-1185">Reference proteome</keyword>
<accession>A0A1I4XU72</accession>
<gene>
    <name evidence="1" type="ORF">SAMN05216289_11237</name>
</gene>
<evidence type="ECO:0000313" key="1">
    <source>
        <dbReference type="EMBL" id="SFN29354.1"/>
    </source>
</evidence>
<organism evidence="1 2">
    <name type="scientific">Dokdonella immobilis</name>
    <dbReference type="NCBI Taxonomy" id="578942"/>
    <lineage>
        <taxon>Bacteria</taxon>
        <taxon>Pseudomonadati</taxon>
        <taxon>Pseudomonadota</taxon>
        <taxon>Gammaproteobacteria</taxon>
        <taxon>Lysobacterales</taxon>
        <taxon>Rhodanobacteraceae</taxon>
        <taxon>Dokdonella</taxon>
    </lineage>
</organism>
<dbReference type="EMBL" id="FOVF01000012">
    <property type="protein sequence ID" value="SFN29354.1"/>
    <property type="molecule type" value="Genomic_DNA"/>
</dbReference>
<dbReference type="RefSeq" id="WP_175498001.1">
    <property type="nucleotide sequence ID" value="NZ_FOVF01000012.1"/>
</dbReference>
<dbReference type="Proteomes" id="UP000198575">
    <property type="component" value="Unassembled WGS sequence"/>
</dbReference>
<evidence type="ECO:0008006" key="3">
    <source>
        <dbReference type="Google" id="ProtNLM"/>
    </source>
</evidence>
<reference evidence="1 2" key="1">
    <citation type="submission" date="2016-10" db="EMBL/GenBank/DDBJ databases">
        <authorList>
            <person name="de Groot N.N."/>
        </authorList>
    </citation>
    <scope>NUCLEOTIDE SEQUENCE [LARGE SCALE GENOMIC DNA]</scope>
    <source>
        <strain evidence="1 2">CGMCC 1.7659</strain>
    </source>
</reference>
<protein>
    <recommendedName>
        <fullName evidence="3">EcsC protein family protein</fullName>
    </recommendedName>
</protein>
<name>A0A1I4XU72_9GAMM</name>
<proteinExistence type="predicted"/>
<dbReference type="AlphaFoldDB" id="A0A1I4XU72"/>
<sequence>MTEAMKKKSEYIPAVRGAPESEADLASRISRHLVELIGHVPATGEQRAGNADARVRALTNAAANKAALAAGTLALPPGPLGWLTIVPELVAIWRIQAQLVADLSGVFGVHGRLSREQMMYCLFRHAAAQAVRDLVVQIGGRLIAQDVSMRVIERVAKAIGLRVTRRLIGGGVSRWLPVIGAVGVGAYAWYDTRQVARTAIALFGGGPTTVDTFLAAMDAEDALAARQAEADEPDRRRA</sequence>